<dbReference type="GO" id="GO:0007097">
    <property type="term" value="P:nuclear migration"/>
    <property type="evidence" value="ECO:0007669"/>
    <property type="project" value="UniProtKB-ARBA"/>
</dbReference>
<dbReference type="InterPro" id="IPR013594">
    <property type="entry name" value="Dynein_heavy_tail"/>
</dbReference>
<dbReference type="InterPro" id="IPR042222">
    <property type="entry name" value="Dynein_2_N"/>
</dbReference>
<dbReference type="Gene3D" id="1.10.8.1220">
    <property type="match status" value="1"/>
</dbReference>
<dbReference type="InterPro" id="IPR026983">
    <property type="entry name" value="DHC"/>
</dbReference>
<evidence type="ECO:0000256" key="13">
    <source>
        <dbReference type="ARBA" id="ARBA00033439"/>
    </source>
</evidence>
<dbReference type="EMBL" id="KV454211">
    <property type="protein sequence ID" value="ODQ58739.1"/>
    <property type="molecule type" value="Genomic_DNA"/>
</dbReference>
<organism evidence="16 17">
    <name type="scientific">Wickerhamomyces anomalus (strain ATCC 58044 / CBS 1984 / NCYC 433 / NRRL Y-366-8)</name>
    <name type="common">Yeast</name>
    <name type="synonym">Hansenula anomala</name>
    <dbReference type="NCBI Taxonomy" id="683960"/>
    <lineage>
        <taxon>Eukaryota</taxon>
        <taxon>Fungi</taxon>
        <taxon>Dikarya</taxon>
        <taxon>Ascomycota</taxon>
        <taxon>Saccharomycotina</taxon>
        <taxon>Saccharomycetes</taxon>
        <taxon>Phaffomycetales</taxon>
        <taxon>Wickerhamomycetaceae</taxon>
        <taxon>Wickerhamomyces</taxon>
    </lineage>
</organism>
<dbReference type="STRING" id="683960.A0A1E3NZX0"/>
<dbReference type="Pfam" id="PF08385">
    <property type="entry name" value="DHC_N1"/>
    <property type="match status" value="1"/>
</dbReference>
<evidence type="ECO:0000256" key="6">
    <source>
        <dbReference type="ARBA" id="ARBA00022701"/>
    </source>
</evidence>
<dbReference type="InterPro" id="IPR024317">
    <property type="entry name" value="Dynein_heavy_chain_D4_dom"/>
</dbReference>
<dbReference type="Gene3D" id="1.10.287.2620">
    <property type="match status" value="1"/>
</dbReference>
<evidence type="ECO:0000313" key="17">
    <source>
        <dbReference type="Proteomes" id="UP000094112"/>
    </source>
</evidence>
<keyword evidence="9" id="KW-0243">Dynein</keyword>
<dbReference type="Gene3D" id="1.10.8.720">
    <property type="entry name" value="Region D6 of dynein motor"/>
    <property type="match status" value="1"/>
</dbReference>
<evidence type="ECO:0000259" key="15">
    <source>
        <dbReference type="SMART" id="SM00382"/>
    </source>
</evidence>
<dbReference type="GO" id="GO:0051959">
    <property type="term" value="F:dynein light intermediate chain binding"/>
    <property type="evidence" value="ECO:0007669"/>
    <property type="project" value="InterPro"/>
</dbReference>
<reference evidence="16 17" key="1">
    <citation type="journal article" date="2016" name="Proc. Natl. Acad. Sci. U.S.A.">
        <title>Comparative genomics of biotechnologically important yeasts.</title>
        <authorList>
            <person name="Riley R."/>
            <person name="Haridas S."/>
            <person name="Wolfe K.H."/>
            <person name="Lopes M.R."/>
            <person name="Hittinger C.T."/>
            <person name="Goeker M."/>
            <person name="Salamov A.A."/>
            <person name="Wisecaver J.H."/>
            <person name="Long T.M."/>
            <person name="Calvey C.H."/>
            <person name="Aerts A.L."/>
            <person name="Barry K.W."/>
            <person name="Choi C."/>
            <person name="Clum A."/>
            <person name="Coughlan A.Y."/>
            <person name="Deshpande S."/>
            <person name="Douglass A.P."/>
            <person name="Hanson S.J."/>
            <person name="Klenk H.-P."/>
            <person name="LaButti K.M."/>
            <person name="Lapidus A."/>
            <person name="Lindquist E.A."/>
            <person name="Lipzen A.M."/>
            <person name="Meier-Kolthoff J.P."/>
            <person name="Ohm R.A."/>
            <person name="Otillar R.P."/>
            <person name="Pangilinan J.L."/>
            <person name="Peng Y."/>
            <person name="Rokas A."/>
            <person name="Rosa C.A."/>
            <person name="Scheuner C."/>
            <person name="Sibirny A.A."/>
            <person name="Slot J.C."/>
            <person name="Stielow J.B."/>
            <person name="Sun H."/>
            <person name="Kurtzman C.P."/>
            <person name="Blackwell M."/>
            <person name="Grigoriev I.V."/>
            <person name="Jeffries T.W."/>
        </authorList>
    </citation>
    <scope>NUCLEOTIDE SEQUENCE [LARGE SCALE GENOMIC DNA]</scope>
    <source>
        <strain evidence="17">ATCC 58044 / CBS 1984 / NCYC 433 / NRRL Y-366-8</strain>
    </source>
</reference>
<evidence type="ECO:0000256" key="11">
    <source>
        <dbReference type="ARBA" id="ARBA00023175"/>
    </source>
</evidence>
<evidence type="ECO:0000256" key="14">
    <source>
        <dbReference type="SAM" id="Coils"/>
    </source>
</evidence>
<dbReference type="Gene3D" id="1.20.58.1120">
    <property type="match status" value="1"/>
</dbReference>
<dbReference type="OrthoDB" id="447173at2759"/>
<evidence type="ECO:0000256" key="9">
    <source>
        <dbReference type="ARBA" id="ARBA00023017"/>
    </source>
</evidence>
<protein>
    <recommendedName>
        <fullName evidence="4">Dynein heavy chain, cytoplasmic</fullName>
    </recommendedName>
    <alternativeName>
        <fullName evidence="13">Dynein heavy chain, cytosolic</fullName>
    </alternativeName>
</protein>
<dbReference type="FunFam" id="1.10.8.720:FF:000003">
    <property type="entry name" value="Cytoplasmic dynein heavy chain 2"/>
    <property type="match status" value="1"/>
</dbReference>
<dbReference type="SUPFAM" id="SSF52540">
    <property type="entry name" value="P-loop containing nucleoside triphosphate hydrolases"/>
    <property type="match status" value="4"/>
</dbReference>
<evidence type="ECO:0000256" key="10">
    <source>
        <dbReference type="ARBA" id="ARBA00023054"/>
    </source>
</evidence>
<evidence type="ECO:0000256" key="4">
    <source>
        <dbReference type="ARBA" id="ARBA00022197"/>
    </source>
</evidence>
<gene>
    <name evidence="16" type="ORF">WICANDRAFT_84486</name>
</gene>
<dbReference type="GeneID" id="30202962"/>
<dbReference type="Pfam" id="PF12777">
    <property type="entry name" value="MT"/>
    <property type="match status" value="1"/>
</dbReference>
<dbReference type="CDD" id="cd00009">
    <property type="entry name" value="AAA"/>
    <property type="match status" value="2"/>
</dbReference>
<keyword evidence="6" id="KW-0493">Microtubule</keyword>
<dbReference type="GO" id="GO:0072384">
    <property type="term" value="P:organelle transport along microtubule"/>
    <property type="evidence" value="ECO:0007669"/>
    <property type="project" value="UniProtKB-ARBA"/>
</dbReference>
<dbReference type="PANTHER" id="PTHR45703">
    <property type="entry name" value="DYNEIN HEAVY CHAIN"/>
    <property type="match status" value="1"/>
</dbReference>
<keyword evidence="8" id="KW-0067">ATP-binding</keyword>
<dbReference type="Pfam" id="PF12774">
    <property type="entry name" value="AAA_6"/>
    <property type="match status" value="1"/>
</dbReference>
<dbReference type="InterPro" id="IPR013602">
    <property type="entry name" value="Dynein_heavy_linker"/>
</dbReference>
<evidence type="ECO:0000256" key="5">
    <source>
        <dbReference type="ARBA" id="ARBA00022490"/>
    </source>
</evidence>
<feature type="coiled-coil region" evidence="14">
    <location>
        <begin position="641"/>
        <end position="668"/>
    </location>
</feature>
<dbReference type="InterPro" id="IPR024743">
    <property type="entry name" value="Dynein_HC_stalk"/>
</dbReference>
<dbReference type="Pfam" id="PF12775">
    <property type="entry name" value="AAA_7"/>
    <property type="match status" value="1"/>
</dbReference>
<keyword evidence="11" id="KW-0505">Motor protein</keyword>
<evidence type="ECO:0000256" key="1">
    <source>
        <dbReference type="ARBA" id="ARBA00004245"/>
    </source>
</evidence>
<dbReference type="PANTHER" id="PTHR45703:SF36">
    <property type="entry name" value="DYNEIN HEAVY CHAIN, CYTOPLASMIC"/>
    <property type="match status" value="1"/>
</dbReference>
<dbReference type="Gene3D" id="6.10.140.1060">
    <property type="match status" value="1"/>
</dbReference>
<dbReference type="InterPro" id="IPR035699">
    <property type="entry name" value="AAA_6"/>
</dbReference>
<dbReference type="Gene3D" id="1.20.920.30">
    <property type="match status" value="1"/>
</dbReference>
<name>A0A1E3NZX0_WICAA</name>
<keyword evidence="12" id="KW-0206">Cytoskeleton</keyword>
<dbReference type="InterPro" id="IPR003593">
    <property type="entry name" value="AAA+_ATPase"/>
</dbReference>
<dbReference type="FunFam" id="3.40.50.300:FF:000071">
    <property type="entry name" value="Cytoplasmic dynein heavy chain 1"/>
    <property type="match status" value="1"/>
</dbReference>
<dbReference type="InterPro" id="IPR042219">
    <property type="entry name" value="AAA_lid_11_sf"/>
</dbReference>
<evidence type="ECO:0000256" key="2">
    <source>
        <dbReference type="ARBA" id="ARBA00008887"/>
    </source>
</evidence>
<dbReference type="Gene3D" id="3.40.50.300">
    <property type="entry name" value="P-loop containing nucleotide triphosphate hydrolases"/>
    <property type="match status" value="5"/>
</dbReference>
<dbReference type="InterPro" id="IPR041466">
    <property type="entry name" value="Dynein_AAA5_ext"/>
</dbReference>
<dbReference type="Pfam" id="PF08393">
    <property type="entry name" value="DHC_N2"/>
    <property type="match status" value="1"/>
</dbReference>
<evidence type="ECO:0000256" key="8">
    <source>
        <dbReference type="ARBA" id="ARBA00022840"/>
    </source>
</evidence>
<dbReference type="Pfam" id="PF22597">
    <property type="entry name" value="DYN_lid"/>
    <property type="match status" value="1"/>
</dbReference>
<dbReference type="GO" id="GO:0005524">
    <property type="term" value="F:ATP binding"/>
    <property type="evidence" value="ECO:0007669"/>
    <property type="project" value="UniProtKB-KW"/>
</dbReference>
<evidence type="ECO:0000256" key="7">
    <source>
        <dbReference type="ARBA" id="ARBA00022741"/>
    </source>
</evidence>
<comment type="similarity">
    <text evidence="2">Belongs to the dynein heavy chain family.</text>
</comment>
<proteinExistence type="inferred from homology"/>
<evidence type="ECO:0000256" key="3">
    <source>
        <dbReference type="ARBA" id="ARBA00011655"/>
    </source>
</evidence>
<dbReference type="Gene3D" id="3.20.180.20">
    <property type="entry name" value="Dynein heavy chain, N-terminal domain 2"/>
    <property type="match status" value="1"/>
</dbReference>
<dbReference type="Pfam" id="PF17852">
    <property type="entry name" value="Dynein_AAA_lid"/>
    <property type="match status" value="1"/>
</dbReference>
<evidence type="ECO:0000256" key="12">
    <source>
        <dbReference type="ARBA" id="ARBA00023212"/>
    </source>
</evidence>
<feature type="domain" description="AAA+ ATPase" evidence="15">
    <location>
        <begin position="2620"/>
        <end position="2786"/>
    </location>
</feature>
<keyword evidence="5" id="KW-0963">Cytoplasm</keyword>
<dbReference type="FunFam" id="3.20.180.20:FF:000002">
    <property type="entry name" value="Cytoplasmic dynein heavy chain 1"/>
    <property type="match status" value="1"/>
</dbReference>
<comment type="subcellular location">
    <subcellularLocation>
        <location evidence="1">Cytoplasm</location>
        <location evidence="1">Cytoskeleton</location>
    </subcellularLocation>
</comment>
<dbReference type="FunFam" id="1.20.920.20:FF:000002">
    <property type="entry name" value="Cytoplasmic dynein 1 heavy chain"/>
    <property type="match status" value="1"/>
</dbReference>
<feature type="domain" description="AAA+ ATPase" evidence="15">
    <location>
        <begin position="2278"/>
        <end position="2432"/>
    </location>
</feature>
<dbReference type="Gene3D" id="1.10.8.710">
    <property type="match status" value="1"/>
</dbReference>
<dbReference type="Pfam" id="PF03028">
    <property type="entry name" value="Dynein_heavy"/>
    <property type="match status" value="1"/>
</dbReference>
<dbReference type="InterPro" id="IPR027417">
    <property type="entry name" value="P-loop_NTPase"/>
</dbReference>
<feature type="domain" description="AAA+ ATPase" evidence="15">
    <location>
        <begin position="1922"/>
        <end position="2144"/>
    </location>
</feature>
<dbReference type="InterPro" id="IPR035706">
    <property type="entry name" value="AAA_9"/>
</dbReference>
<comment type="subunit">
    <text evidence="3">Consists of at least two heavy chains and a number of intermediate and light chains.</text>
</comment>
<dbReference type="GO" id="GO:0008569">
    <property type="term" value="F:minus-end-directed microtubule motor activity"/>
    <property type="evidence" value="ECO:0007669"/>
    <property type="project" value="InterPro"/>
</dbReference>
<dbReference type="Gene3D" id="1.20.920.20">
    <property type="match status" value="1"/>
</dbReference>
<accession>A0A1E3NZX0</accession>
<dbReference type="Pfam" id="PF18198">
    <property type="entry name" value="AAA_lid_11"/>
    <property type="match status" value="1"/>
</dbReference>
<dbReference type="Pfam" id="PF12780">
    <property type="entry name" value="AAA_8"/>
    <property type="match status" value="1"/>
</dbReference>
<dbReference type="Proteomes" id="UP000094112">
    <property type="component" value="Unassembled WGS sequence"/>
</dbReference>
<dbReference type="Gene3D" id="1.10.472.130">
    <property type="match status" value="1"/>
</dbReference>
<dbReference type="InterPro" id="IPR042228">
    <property type="entry name" value="Dynein_linker_3"/>
</dbReference>
<keyword evidence="7" id="KW-0547">Nucleotide-binding</keyword>
<evidence type="ECO:0000313" key="16">
    <source>
        <dbReference type="EMBL" id="ODQ58739.1"/>
    </source>
</evidence>
<dbReference type="Gene3D" id="1.20.140.100">
    <property type="entry name" value="Dynein heavy chain, N-terminal domain 2"/>
    <property type="match status" value="1"/>
</dbReference>
<dbReference type="InterPro" id="IPR004273">
    <property type="entry name" value="Dynein_heavy_D6_P-loop"/>
</dbReference>
<keyword evidence="17" id="KW-1185">Reference proteome</keyword>
<dbReference type="GO" id="GO:0045505">
    <property type="term" value="F:dynein intermediate chain binding"/>
    <property type="evidence" value="ECO:0007669"/>
    <property type="project" value="InterPro"/>
</dbReference>
<dbReference type="InterPro" id="IPR041658">
    <property type="entry name" value="AAA_lid_11"/>
</dbReference>
<dbReference type="RefSeq" id="XP_019037946.1">
    <property type="nucleotide sequence ID" value="XM_019185716.1"/>
</dbReference>
<dbReference type="FunFam" id="3.40.50.300:FF:002357">
    <property type="entry name" value="Glutathione S-transferase class-mu 26 kDa isozyme"/>
    <property type="match status" value="1"/>
</dbReference>
<dbReference type="GO" id="GO:0030286">
    <property type="term" value="C:dynein complex"/>
    <property type="evidence" value="ECO:0007669"/>
    <property type="project" value="UniProtKB-KW"/>
</dbReference>
<dbReference type="SMART" id="SM00382">
    <property type="entry name" value="AAA"/>
    <property type="match status" value="4"/>
</dbReference>
<dbReference type="InterPro" id="IPR043157">
    <property type="entry name" value="Dynein_AAA1S"/>
</dbReference>
<feature type="domain" description="AAA+ ATPase" evidence="15">
    <location>
        <begin position="1640"/>
        <end position="1777"/>
    </location>
</feature>
<feature type="coiled-coil region" evidence="14">
    <location>
        <begin position="2891"/>
        <end position="2932"/>
    </location>
</feature>
<dbReference type="GO" id="GO:0005874">
    <property type="term" value="C:microtubule"/>
    <property type="evidence" value="ECO:0007669"/>
    <property type="project" value="UniProtKB-KW"/>
</dbReference>
<sequence length="3951" mass="453166">MNSSFETLRSLVRFGVGSYFDAITSNNKSETISSTKKKINELVLSLKNLDQAIQIPDLSVTLHPVLKDAIAKGANLQNYTDFISDETLNDSTFLNNIQTIVNEWVRSIQAVTKMNREVSEGSAADEINFWTSMENTLTAIQTQLDSDGVQLSLEVLKYAKRYHATVSFFSDIEIKEAMATAADYNKLMKDFPLNELLVAEDLVRVEDAIVLILNHLKRLKLTSYPISRSLPFLEAISSDLERKLKPMVYNLMSLDFEQFIIEVQELNSIFDTWDRQAKEFTNVARELLRKRGEKFLFVRINSKTIHMKERIQEALSFRSSHNELVDTLSRVRMDQKELDYAYNAIRDVDVFSGDVEWSNAKKSYNRRIHDIENQIVEGMRSTLDKSRNSNEMFQVFENYRFLLERPRIRAATQEYQSQLLTIVKGEISELQESFTKKSDESSLAALYDYPSIAFTLLWAKQVEAKLAFLMDRLELVLGKDWNLFAEGQKIYAEVTVFKKKLNTKPIFDDWLSFASERKIDGNILKLSKDKEIRLEVNFDENLMQLFKEVRALSYQGFQIPHNVVLSSRQVRKVYPHAVILTESIADFPALLQSIESLQEFKVLLVSERNKIYHLIEQCLSIKWETITKAHDLKHIEIQTTEHQQEQLISQLENSISDLQRKLEVAAKYKFQMNEDFQLLQTCQYDYDNFKDIISDVQKLIDQLNFEGFTNVDIFVSNLNTKLRKALVDRCLEEDLTPEKSVHQIVLGSRVSISPALERSKVNWLSVFQNKIETIRNQSKIFDRVLQNEDTNTSLMNDESLEQLHFHSSKFIKLIDEYYDDAYAFLKVWSQFEALWNFQSDEIYKDLDLDGWLEVLDEVKKSRNTFDTNETVKVCGSFIIDYNDAREKVRSRFLSWNRDLLGKFSLSLSGIIKVTHDSIIKGKKFLENTTLNLSSVKETIEVVTKVQEFKDLLKMVDCQISKLKLGQSTLTRQRFKFPSDFVYCEQIENDYEALSELVSKRAAAIDSQMDVIMKSIESEAQRLESSILQVQQDWAQSKPTSSSNSPTKSLEVLAQFEKSFTNLSERKLLVTRAAFLLSLPVKIPVDISSNLEELRDLKSVWISIQGLWTTLDDLKAMTWYDVKPRQLRKELEQLLVNTRSMPVRVRQHEPFQIFLKNVTDLSNSQKSIISLKEDHVKERHLKSLFKKLNKTYKSTLTIGDIWSLNLVLNEGAVKETMEQAGAEKVLEDVLEGIRDYWEQASFETFNFHGQNLVKNMAALLEQSFNDSQSLESMRNSPYFRVFEDEAVQWESKLNNVHQIVDLWVEVQRQWIDLDGVFDSKSGIRKLLQSEASRFQMVSNEFISVLKRVFKHNFVIEILGIPDLQGIMQRISESLSRIAKALGEFLEKQRDLFPRFYFVGNEDLLEIIGNMGDFSKISKHLKKMFAGVNDLKVENDSITHVSSPEGEVLKLVDAISLLKYSRVDEWLTQLDYEIKHTLSVMVADSLEGFTDNKFEAWIGTYPAQVTLLTLQISWTKLIEESITTKNFDGILQDLESYLDILSGIGKGKNKAVESFIIEILHQKNTTEHLKAQNIDNIHDFRWVSQQRFYYAFEESDYLKRLEVRQATKSFVYGFEYFGVMERLVSTPLLQKGFLAMTGALDQGLGGSPFGPAGTGKTETIKSLGQNLGKMVLVFNCDESFDFQAMGRLLLGICQVGVWGCFDEFNRLNKNILSAVSSQIEQIEMGLKSKSCDIELLSRKTPLKDGTGIFITMNPSYSGRANLPDNLKKLFRSFSMKSPDSEIIGEVLLSSWGFKSSKALSEKVVRFFELLSSRSSNQPHYDFGLRAFKVVLSNAGKKLLALSESDDSELLAIVRSINETISPRLLDQDTKIFEDVRNEVFGPIVDKIEEIELVSIIKEYIKGKGLICSDKWIMKLIQFYNIQESQQGVIVVGKAGRGKSTLWSSLLEVLSKVDGKDALHYIIDPKVLSKNELFGFLDPVTRDWSDGLLTSIIRKVLENLRGELTKRVWVVFDGDIDPIWVESLNSVLDDNKTLTLPNGERLQIPQNIRFIFEVDGLDFATPATVSRCGMVWVEEATITLNDVLGHELWCLNNVPISDIEEVDPSKLLILQQQVSSVLKTVLDGHMDEISTFAVNNLDHVMDVDVMTMVKQIFVFIKCYMRKVISGQFEQGGSGLDIDERYVKKALILSILWSFSGSAPLVERQKFSSYVSSFFEFKDLVPNEDDLDVLDYEIDNQGNWINLEHLLEVPNLGPESVIDPNTVIQTIDTLRHENLIFALLQEKRSLILCGPPGSGKTMTLYAALSRSPDIDVSNLNFSKETSPTILLKAMEQLCEYKKTVDGLIMRPKVTGKRVVFFCDEINLPRSDKFGTQHVISFMRQMIERNGFWRPFDKQWVNLVNVQFVGACNPPSDAGRIKLSPRFLSHLTLIMVDYPGSSSLQHIYNTFVRATLKKVPHLSGYAKDITNAMLDVYSRSISKFTHNTQAHYIYSPRELTRWVRGMLYSIQPLSSLDISDIIRVWAHEATRLFCDRLVLEDERTWTLDLIDTVAIDRFPNINREKALQKPIFFSNWLSLYYEPADKKELKSFIVERLKVFSDEVLDIDFVLYDDAIDHILRIDRVLKQPQGHLILVGPSGTGKTTLTKFVAWINGLKIVQLGVTRNYSLGEFDGVLKDLLKRSGVQGESICFIVDESTILDGAFLERMNSLLANSQIQEIFDQDEYNILLNLCKEQVQSRGLLLDTADELFGWFTQQVANNLHIVFTINDPNDAKSPQIISSPALFNRCVLNWMGDWSSESLIQISQKLLGSVPIDKSEFEIPVIPSNELFFNMRSFRDVIGHCIVTLHAKENFEKRSGSLIDFINSFVSVFGMKERELQSGQRHLNSGLDKLKETVIKVKYLKEELTTKEQNLTMKEKEAREMLNKILEEQNEAERKQEASIHLQGALERQNVKIEDHRKRVLEDLALAEPAVLEAQRGVKNIKKQHLTELRSMSTPPATVQMTLESVCILLGYDVSSWRDVQLIIRKDDFIFNIVNFDCERQVTLELREYMEETYLSRPDYNFNSADRASKACGPLLQWVQAQVRYSIVLDQVGPLREDMLVLEEESRQNQARLLAIDDMITELQESIENYKNGYSELIRDTEKIKSEISEVQVKVQRSMKLVESLSEERIRWADSVKGYNDNYSCLPGDSLLVSAFLTYSSSVDHQERVEKFNSWKQLLSKHSISFNANLSFLDFTGSSARSLDWQHKGLTNDVLYYENVAIIEKTSKLPFIVDPLGQIVEFMKVHLQPKKLVVTSFLDDSFVKSLENTMRFGGAILIQDAEYFDPIISRLLNKDFEKVGGRRLIRLGNRNVDCSPDFKLYLHTRNPSIHITPFVRSRTTVIDFTLTESSIETQVLNMTLSHERPDVEQQRLDLVKLNGEYKDRLKSLEGDLLSVLSESKGNLLDSEELVETLERLKVESGEIKQKVEETTDVMSKVDDILETYSPLAKNSSLMFSLLKKLKDIHAFYEFPLSAFMSIFTETLTSSKESNGDRVETLIVDLYKEIFANISLSLLQRDKVLIAFVMGLLYLKEKESFAFMKFVVSLLKSVVLEDGVLSQRTKPSDIRDGFKSISQFLFTGFGQYTSKYDLRDVILKNKRSPIILASTSGFDPTYKVRNISRELNHEIKIVAMGSTEANKIAHVQMEEAAKKGGWLILQNVQTSSEWLELLQKKLDGVSLNEDFRLFLTCEVTSDIPTTLLRSSDVLVFQNAPGLKPLMVEYQKSFGTKWESGKPVEKRHIYFLLCWFHSILQERVRYVPIGFSKNYDFNDSDFDTAVFAIDRWFDKISGGRDNISPEDIQWCALQTLVGDIVYGGKVDDDSDSNILHELSDRIFRLESFEHDFNLINNEVSQRLNISLNPPEGRSVDDYISWIYALPDVEPPSWIGLEDDADLLMKRKEAFEICQNAAAILEDLVVIE</sequence>
<dbReference type="Pfam" id="PF12781">
    <property type="entry name" value="AAA_9"/>
    <property type="match status" value="1"/>
</dbReference>
<keyword evidence="10 14" id="KW-0175">Coiled coil</keyword>
<dbReference type="InterPro" id="IPR054354">
    <property type="entry name" value="DYNC2H1-like_lid"/>
</dbReference>